<protein>
    <recommendedName>
        <fullName evidence="2">ubiquitinyl hydrolase 1</fullName>
        <ecNumber evidence="2">3.4.19.12</ecNumber>
    </recommendedName>
</protein>
<dbReference type="PANTHER" id="PTHR12931:SF15">
    <property type="entry name" value="UBIQUITIN THIOESTERASE OTUBAIN-LIKE"/>
    <property type="match status" value="1"/>
</dbReference>
<dbReference type="RefSeq" id="XP_016756121.1">
    <property type="nucleotide sequence ID" value="XM_016907370.1"/>
</dbReference>
<proteinExistence type="predicted"/>
<dbReference type="InterPro" id="IPR003323">
    <property type="entry name" value="OTU_dom"/>
</dbReference>
<dbReference type="eggNOG" id="KOG3991">
    <property type="taxonomic scope" value="Eukaryota"/>
</dbReference>
<feature type="region of interest" description="Disordered" evidence="7">
    <location>
        <begin position="573"/>
        <end position="604"/>
    </location>
</feature>
<feature type="region of interest" description="Disordered" evidence="7">
    <location>
        <begin position="19"/>
        <end position="40"/>
    </location>
</feature>
<dbReference type="InterPro" id="IPR019400">
    <property type="entry name" value="Peptidase_C65_otubain"/>
</dbReference>
<feature type="region of interest" description="Disordered" evidence="7">
    <location>
        <begin position="60"/>
        <end position="83"/>
    </location>
</feature>
<dbReference type="GO" id="GO:0006508">
    <property type="term" value="P:proteolysis"/>
    <property type="evidence" value="ECO:0007669"/>
    <property type="project" value="UniProtKB-KW"/>
</dbReference>
<dbReference type="InterPro" id="IPR042467">
    <property type="entry name" value="Peptidase_C65_otubain_sub2"/>
</dbReference>
<dbReference type="EMBL" id="KB456272">
    <property type="protein sequence ID" value="EMF08000.1"/>
    <property type="molecule type" value="Genomic_DNA"/>
</dbReference>
<dbReference type="PANTHER" id="PTHR12931">
    <property type="entry name" value="UBIQUITIN THIOLESTERASE PROTEIN OTUB"/>
    <property type="match status" value="1"/>
</dbReference>
<dbReference type="OMA" id="WMKLNPH"/>
<evidence type="ECO:0000256" key="6">
    <source>
        <dbReference type="ARBA" id="ARBA00022807"/>
    </source>
</evidence>
<dbReference type="GeneID" id="27904507"/>
<dbReference type="SUPFAM" id="SSF54001">
    <property type="entry name" value="Cysteine proteinases"/>
    <property type="match status" value="1"/>
</dbReference>
<dbReference type="PROSITE" id="PS50802">
    <property type="entry name" value="OTU"/>
    <property type="match status" value="1"/>
</dbReference>
<evidence type="ECO:0000256" key="3">
    <source>
        <dbReference type="ARBA" id="ARBA00022670"/>
    </source>
</evidence>
<name>M3C7Y4_SPHMS</name>
<evidence type="ECO:0000256" key="1">
    <source>
        <dbReference type="ARBA" id="ARBA00000707"/>
    </source>
</evidence>
<accession>M3C7Y4</accession>
<dbReference type="Proteomes" id="UP000016931">
    <property type="component" value="Unassembled WGS sequence"/>
</dbReference>
<dbReference type="GO" id="GO:0004843">
    <property type="term" value="F:cysteine-type deubiquitinase activity"/>
    <property type="evidence" value="ECO:0007669"/>
    <property type="project" value="UniProtKB-EC"/>
</dbReference>
<keyword evidence="3" id="KW-0645">Protease</keyword>
<evidence type="ECO:0000313" key="10">
    <source>
        <dbReference type="Proteomes" id="UP000016931"/>
    </source>
</evidence>
<reference evidence="9 10" key="1">
    <citation type="journal article" date="2012" name="PLoS Pathog.">
        <title>Diverse lifestyles and strategies of plant pathogenesis encoded in the genomes of eighteen Dothideomycetes fungi.</title>
        <authorList>
            <person name="Ohm R.A."/>
            <person name="Feau N."/>
            <person name="Henrissat B."/>
            <person name="Schoch C.L."/>
            <person name="Horwitz B.A."/>
            <person name="Barry K.W."/>
            <person name="Condon B.J."/>
            <person name="Copeland A.C."/>
            <person name="Dhillon B."/>
            <person name="Glaser F."/>
            <person name="Hesse C.N."/>
            <person name="Kosti I."/>
            <person name="LaButti K."/>
            <person name="Lindquist E.A."/>
            <person name="Lucas S."/>
            <person name="Salamov A.A."/>
            <person name="Bradshaw R.E."/>
            <person name="Ciuffetti L."/>
            <person name="Hamelin R.C."/>
            <person name="Kema G.H.J."/>
            <person name="Lawrence C."/>
            <person name="Scott J.A."/>
            <person name="Spatafora J.W."/>
            <person name="Turgeon B.G."/>
            <person name="de Wit P.J.G.M."/>
            <person name="Zhong S."/>
            <person name="Goodwin S.B."/>
            <person name="Grigoriev I.V."/>
        </authorList>
    </citation>
    <scope>NUCLEOTIDE SEQUENCE [LARGE SCALE GENOMIC DNA]</scope>
    <source>
        <strain evidence="9 10">SO2202</strain>
    </source>
</reference>
<evidence type="ECO:0000256" key="5">
    <source>
        <dbReference type="ARBA" id="ARBA00022801"/>
    </source>
</evidence>
<keyword evidence="5" id="KW-0378">Hydrolase</keyword>
<keyword evidence="10" id="KW-1185">Reference proteome</keyword>
<dbReference type="GO" id="GO:0043130">
    <property type="term" value="F:ubiquitin binding"/>
    <property type="evidence" value="ECO:0007669"/>
    <property type="project" value="TreeGrafter"/>
</dbReference>
<gene>
    <name evidence="9" type="ORF">SEPMUDRAFT_152314</name>
</gene>
<dbReference type="HOGENOM" id="CLU_014832_6_1_1"/>
<feature type="compositionally biased region" description="Basic residues" evidence="7">
    <location>
        <begin position="19"/>
        <end position="38"/>
    </location>
</feature>
<dbReference type="CDD" id="cd22749">
    <property type="entry name" value="Otubain_C65"/>
    <property type="match status" value="1"/>
</dbReference>
<dbReference type="Gene3D" id="3.30.200.60">
    <property type="entry name" value="Peptidase C65 Otubain, subdomain 1"/>
    <property type="match status" value="1"/>
</dbReference>
<dbReference type="Gene3D" id="1.20.1300.20">
    <property type="entry name" value="Peptidase C65 Otubain, subdomain 2"/>
    <property type="match status" value="1"/>
</dbReference>
<dbReference type="STRING" id="692275.M3C7Y4"/>
<evidence type="ECO:0000256" key="7">
    <source>
        <dbReference type="SAM" id="MobiDB-lite"/>
    </source>
</evidence>
<organism evidence="9 10">
    <name type="scientific">Sphaerulina musiva (strain SO2202)</name>
    <name type="common">Poplar stem canker fungus</name>
    <name type="synonym">Septoria musiva</name>
    <dbReference type="NCBI Taxonomy" id="692275"/>
    <lineage>
        <taxon>Eukaryota</taxon>
        <taxon>Fungi</taxon>
        <taxon>Dikarya</taxon>
        <taxon>Ascomycota</taxon>
        <taxon>Pezizomycotina</taxon>
        <taxon>Dothideomycetes</taxon>
        <taxon>Dothideomycetidae</taxon>
        <taxon>Mycosphaerellales</taxon>
        <taxon>Mycosphaerellaceae</taxon>
        <taxon>Sphaerulina</taxon>
    </lineage>
</organism>
<evidence type="ECO:0000256" key="2">
    <source>
        <dbReference type="ARBA" id="ARBA00012759"/>
    </source>
</evidence>
<evidence type="ECO:0000259" key="8">
    <source>
        <dbReference type="PROSITE" id="PS50802"/>
    </source>
</evidence>
<dbReference type="AlphaFoldDB" id="M3C7Y4"/>
<dbReference type="GO" id="GO:0071108">
    <property type="term" value="P:protein K48-linked deubiquitination"/>
    <property type="evidence" value="ECO:0007669"/>
    <property type="project" value="TreeGrafter"/>
</dbReference>
<dbReference type="Pfam" id="PF10275">
    <property type="entry name" value="Peptidase_C65"/>
    <property type="match status" value="1"/>
</dbReference>
<keyword evidence="6" id="KW-0788">Thiol protease</keyword>
<evidence type="ECO:0000313" key="9">
    <source>
        <dbReference type="EMBL" id="EMF08000.1"/>
    </source>
</evidence>
<dbReference type="InterPro" id="IPR038765">
    <property type="entry name" value="Papain-like_cys_pep_sf"/>
</dbReference>
<evidence type="ECO:0000256" key="4">
    <source>
        <dbReference type="ARBA" id="ARBA00022786"/>
    </source>
</evidence>
<feature type="domain" description="OTU" evidence="8">
    <location>
        <begin position="189"/>
        <end position="396"/>
    </location>
</feature>
<comment type="catalytic activity">
    <reaction evidence="1">
        <text>Thiol-dependent hydrolysis of ester, thioester, amide, peptide and isopeptide bonds formed by the C-terminal Gly of ubiquitin (a 76-residue protein attached to proteins as an intracellular targeting signal).</text>
        <dbReference type="EC" id="3.4.19.12"/>
    </reaction>
</comment>
<dbReference type="EC" id="3.4.19.12" evidence="2"/>
<dbReference type="InterPro" id="IPR042468">
    <property type="entry name" value="Peptidase_C65_otubain_sub1"/>
</dbReference>
<dbReference type="OrthoDB" id="18915at2759"/>
<dbReference type="GO" id="GO:0005634">
    <property type="term" value="C:nucleus"/>
    <property type="evidence" value="ECO:0007669"/>
    <property type="project" value="TreeGrafter"/>
</dbReference>
<sequence>MMDRQGSVATAPYYHNHHLHHHHHHHQQQQQQHAHHLQHYQEQATALAYCPTVPLSVQQQQQQQQQHQHSHHAQQQASGLAGQQTQLSLVPAGAIYPHFGHHHHSSTLPHRTRHPLRAEALQHTMASEPSHAMSDEELAAFQQASESYEAPITGPLVGQRQPSTALTSEYASADPVYQAKTQALPQKYSHYRTVRGDGKCGWRAVAFGYYEALIHHGDLNRFGMEEARLKSIAPLLIQAGFEPMMMEDFADAAYDLLREIANAAAEGLDALSLLLERFNDEMLQDYIITYLRSLTAAWMKTRETEWAPWLSNQSVDAYCRDEIMPVGAEMDNVALQALKDVLLSPAGIRLEVLYLDRSEGSEVTMHRFDPVAAGGFTLGSVRLLYRPGHYDILYKQEDLPAPTPAPAVVPTYLQYSSQPFYEPASDLNFSAMPDFMTLLPGMSYANQAPFCGGVPSSYDSYESASEFGFDTNSKAPVLSCTPTPSAPAPQSHVQSQPMCASASTPVQMVAPPSQLTHDIDVRTVPQLGHAEFGAGPFRPSRHTFDSAFMSGSQHFQTSIFRNSHYNNAHFNNPHFQPEQWNPDCEYATASSSSGGKSSRHKNSG</sequence>
<keyword evidence="4" id="KW-0833">Ubl conjugation pathway</keyword>